<dbReference type="PANTHER" id="PTHR10000:SF8">
    <property type="entry name" value="HAD SUPERFAMILY HYDROLASE-LIKE, TYPE 3"/>
    <property type="match status" value="1"/>
</dbReference>
<dbReference type="InterPro" id="IPR006379">
    <property type="entry name" value="HAD-SF_hydro_IIB"/>
</dbReference>
<dbReference type="InterPro" id="IPR000150">
    <property type="entry name" value="Cof"/>
</dbReference>
<dbReference type="SFLD" id="SFLDG01140">
    <property type="entry name" value="C2.B:_Phosphomannomutase_and_P"/>
    <property type="match status" value="1"/>
</dbReference>
<dbReference type="Gene3D" id="3.30.1240.10">
    <property type="match status" value="1"/>
</dbReference>
<dbReference type="RefSeq" id="WP_168136882.1">
    <property type="nucleotide sequence ID" value="NZ_JAAVJR010000001.1"/>
</dbReference>
<gene>
    <name evidence="1" type="ORF">HC175_02245</name>
</gene>
<reference evidence="1 2" key="1">
    <citation type="submission" date="2020-03" db="EMBL/GenBank/DDBJ databases">
        <title>Salinimicrobium sp. nov, isolated from SCS.</title>
        <authorList>
            <person name="Cao W.R."/>
        </authorList>
    </citation>
    <scope>NUCLEOTIDE SEQUENCE [LARGE SCALE GENOMIC DNA]</scope>
    <source>
        <strain evidence="2">J15B91</strain>
    </source>
</reference>
<name>A0ABX1CX52_9FLAO</name>
<dbReference type="NCBIfam" id="TIGR01484">
    <property type="entry name" value="HAD-SF-IIB"/>
    <property type="match status" value="1"/>
</dbReference>
<protein>
    <submittedName>
        <fullName evidence="1">HAD family phosphatase</fullName>
    </submittedName>
</protein>
<dbReference type="InterPro" id="IPR036412">
    <property type="entry name" value="HAD-like_sf"/>
</dbReference>
<dbReference type="CDD" id="cd07516">
    <property type="entry name" value="HAD_Pase"/>
    <property type="match status" value="1"/>
</dbReference>
<evidence type="ECO:0000313" key="2">
    <source>
        <dbReference type="Proteomes" id="UP000703674"/>
    </source>
</evidence>
<dbReference type="Pfam" id="PF08282">
    <property type="entry name" value="Hydrolase_3"/>
    <property type="match status" value="1"/>
</dbReference>
<dbReference type="PROSITE" id="PS01228">
    <property type="entry name" value="COF_1"/>
    <property type="match status" value="1"/>
</dbReference>
<dbReference type="NCBIfam" id="TIGR00099">
    <property type="entry name" value="Cof-subfamily"/>
    <property type="match status" value="1"/>
</dbReference>
<dbReference type="Proteomes" id="UP000703674">
    <property type="component" value="Unassembled WGS sequence"/>
</dbReference>
<keyword evidence="2" id="KW-1185">Reference proteome</keyword>
<proteinExistence type="predicted"/>
<organism evidence="1 2">
    <name type="scientific">Salinimicrobium oceani</name>
    <dbReference type="NCBI Taxonomy" id="2722702"/>
    <lineage>
        <taxon>Bacteria</taxon>
        <taxon>Pseudomonadati</taxon>
        <taxon>Bacteroidota</taxon>
        <taxon>Flavobacteriia</taxon>
        <taxon>Flavobacteriales</taxon>
        <taxon>Flavobacteriaceae</taxon>
        <taxon>Salinimicrobium</taxon>
    </lineage>
</organism>
<dbReference type="SUPFAM" id="SSF56784">
    <property type="entry name" value="HAD-like"/>
    <property type="match status" value="1"/>
</dbReference>
<dbReference type="InterPro" id="IPR023214">
    <property type="entry name" value="HAD_sf"/>
</dbReference>
<dbReference type="PANTHER" id="PTHR10000">
    <property type="entry name" value="PHOSPHOSERINE PHOSPHATASE"/>
    <property type="match status" value="1"/>
</dbReference>
<sequence>MARYKIVFSDIDGTLLNKDRELSPLTLQVIRQLQREVPVVLISSRMPQAMQHLQQELHIAHQPLICYNGAQVIIEGETRSSKEIPWKTIDALHAFNKTLDCHLSVYNDTDWFVPAMDFWAKREENNTKVTPVVRPLAEVLEDWEHSEKGAHKIQCMGEPEKIDAIEKFLAGHFPDQLHLYRSKDTYLEIANKNVSKLTAIKMLLSSHFKLSLEESIAFGDNYNDYEMLKAVGLGVAVGNAKSEILEIAKQVAKHGKEDGVALSLKELFNLS</sequence>
<accession>A0ABX1CX52</accession>
<evidence type="ECO:0000313" key="1">
    <source>
        <dbReference type="EMBL" id="NJW51737.1"/>
    </source>
</evidence>
<dbReference type="EMBL" id="JAAVJR010000001">
    <property type="protein sequence ID" value="NJW51737.1"/>
    <property type="molecule type" value="Genomic_DNA"/>
</dbReference>
<dbReference type="SFLD" id="SFLDS00003">
    <property type="entry name" value="Haloacid_Dehalogenase"/>
    <property type="match status" value="1"/>
</dbReference>
<dbReference type="Gene3D" id="3.40.50.1000">
    <property type="entry name" value="HAD superfamily/HAD-like"/>
    <property type="match status" value="1"/>
</dbReference>
<comment type="caution">
    <text evidence="1">The sequence shown here is derived from an EMBL/GenBank/DDBJ whole genome shotgun (WGS) entry which is preliminary data.</text>
</comment>